<dbReference type="Pfam" id="PF00534">
    <property type="entry name" value="Glycos_transf_1"/>
    <property type="match status" value="1"/>
</dbReference>
<dbReference type="Gene3D" id="3.40.50.2000">
    <property type="entry name" value="Glycogen Phosphorylase B"/>
    <property type="match status" value="2"/>
</dbReference>
<sequence>MKILRLTTLLDFGGQEKQYLSFTEQPELLKHHYVFAAIGFGGNAEETLRKRGFEVHILNQPFAIKNMSNIWKVYQLIKKVKPDIVHTAAAEANFHGIIAAKLAGVKTIIGEEVGIPNHSSTAQKVFRWVYRLADQVIGVSQSVKNHLVNTGEIPESKGKVTYNPVSIPTPFPKKESPNFEIVYVGRLEIVKNVETLIKAFANSNHTHAHLTIVGDGRERNHLEALTSTLQMDSKITFTGFTSEPSKYLSNAALFVLPSHSEGFGIAAAEAMFLKVPVLCSRVGGIPEFVKDGENGWLFDPKNTAELTVKLNQIISMDAESLKMMGRKGYDKVINEFTVEKYIENLERFYHQLHDD</sequence>
<dbReference type="GO" id="GO:0016757">
    <property type="term" value="F:glycosyltransferase activity"/>
    <property type="evidence" value="ECO:0007669"/>
    <property type="project" value="InterPro"/>
</dbReference>
<keyword evidence="3" id="KW-0808">Transferase</keyword>
<dbReference type="InterPro" id="IPR001296">
    <property type="entry name" value="Glyco_trans_1"/>
</dbReference>
<dbReference type="Pfam" id="PF13439">
    <property type="entry name" value="Glyco_transf_4"/>
    <property type="match status" value="1"/>
</dbReference>
<dbReference type="InterPro" id="IPR050194">
    <property type="entry name" value="Glycosyltransferase_grp1"/>
</dbReference>
<reference evidence="4" key="1">
    <citation type="submission" date="2016-10" db="EMBL/GenBank/DDBJ databases">
        <authorList>
            <person name="Varghese N."/>
            <person name="Submissions S."/>
        </authorList>
    </citation>
    <scope>NUCLEOTIDE SEQUENCE [LARGE SCALE GENOMIC DNA]</scope>
    <source>
        <strain evidence="4">DSM 22251</strain>
    </source>
</reference>
<evidence type="ECO:0000313" key="4">
    <source>
        <dbReference type="Proteomes" id="UP000242560"/>
    </source>
</evidence>
<dbReference type="EMBL" id="FORQ01000004">
    <property type="protein sequence ID" value="SFJ09296.1"/>
    <property type="molecule type" value="Genomic_DNA"/>
</dbReference>
<dbReference type="PANTHER" id="PTHR45947:SF3">
    <property type="entry name" value="SULFOQUINOVOSYL TRANSFERASE SQD2"/>
    <property type="match status" value="1"/>
</dbReference>
<evidence type="ECO:0000313" key="3">
    <source>
        <dbReference type="EMBL" id="SFJ09296.1"/>
    </source>
</evidence>
<accession>A0A1I3NKL9</accession>
<keyword evidence="4" id="KW-1185">Reference proteome</keyword>
<dbReference type="InterPro" id="IPR028098">
    <property type="entry name" value="Glyco_trans_4-like_N"/>
</dbReference>
<evidence type="ECO:0000259" key="1">
    <source>
        <dbReference type="Pfam" id="PF00534"/>
    </source>
</evidence>
<protein>
    <submittedName>
        <fullName evidence="3">Glycosyltransferase involved in cell wall bisynthesis</fullName>
    </submittedName>
</protein>
<dbReference type="AlphaFoldDB" id="A0A1I3NKL9"/>
<feature type="domain" description="Glycosyl transferase family 1" evidence="1">
    <location>
        <begin position="176"/>
        <end position="329"/>
    </location>
</feature>
<name>A0A1I3NKL9_9FLAO</name>
<dbReference type="PANTHER" id="PTHR45947">
    <property type="entry name" value="SULFOQUINOVOSYL TRANSFERASE SQD2"/>
    <property type="match status" value="1"/>
</dbReference>
<dbReference type="Proteomes" id="UP000242560">
    <property type="component" value="Unassembled WGS sequence"/>
</dbReference>
<proteinExistence type="predicted"/>
<gene>
    <name evidence="3" type="ORF">SAMN05421638_2121</name>
</gene>
<dbReference type="SUPFAM" id="SSF53756">
    <property type="entry name" value="UDP-Glycosyltransferase/glycogen phosphorylase"/>
    <property type="match status" value="1"/>
</dbReference>
<dbReference type="RefSeq" id="WP_089820271.1">
    <property type="nucleotide sequence ID" value="NZ_FORQ01000004.1"/>
</dbReference>
<evidence type="ECO:0000259" key="2">
    <source>
        <dbReference type="Pfam" id="PF13439"/>
    </source>
</evidence>
<feature type="domain" description="Glycosyltransferase subfamily 4-like N-terminal" evidence="2">
    <location>
        <begin position="13"/>
        <end position="166"/>
    </location>
</feature>
<organism evidence="3 4">
    <name type="scientific">Kaistella treverensis</name>
    <dbReference type="NCBI Taxonomy" id="631455"/>
    <lineage>
        <taxon>Bacteria</taxon>
        <taxon>Pseudomonadati</taxon>
        <taxon>Bacteroidota</taxon>
        <taxon>Flavobacteriia</taxon>
        <taxon>Flavobacteriales</taxon>
        <taxon>Weeksellaceae</taxon>
        <taxon>Chryseobacterium group</taxon>
        <taxon>Kaistella</taxon>
    </lineage>
</organism>